<evidence type="ECO:0000313" key="3">
    <source>
        <dbReference type="Proteomes" id="UP000523000"/>
    </source>
</evidence>
<dbReference type="Pfam" id="PF00383">
    <property type="entry name" value="dCMP_cyt_deam_1"/>
    <property type="match status" value="1"/>
</dbReference>
<feature type="domain" description="CMP/dCMP-type deaminase" evidence="1">
    <location>
        <begin position="26"/>
        <end position="159"/>
    </location>
</feature>
<gene>
    <name evidence="2" type="ORF">E9229_000710</name>
</gene>
<comment type="caution">
    <text evidence="2">The sequence shown here is derived from an EMBL/GenBank/DDBJ whole genome shotgun (WGS) entry which is preliminary data.</text>
</comment>
<sequence>MMPTGFAVLLPPWLLLESTHIPSRLTERDDRLRLVNSLAIRNVEERTGGPFAAIVTDAETGALQSLGVNLVLDSKLSGMHSEMVALQLANRALGRWDLGARGGPGRSVLTTNAQPCLMCLGAVIWSGIGAIEYGLSARMIEELTGYDEGPMLPDWETECARRGIEVNGGQLTAELATVFGEYARRVASGEIAQESGLRRM</sequence>
<dbReference type="Gene3D" id="3.40.140.10">
    <property type="entry name" value="Cytidine Deaminase, domain 2"/>
    <property type="match status" value="1"/>
</dbReference>
<dbReference type="RefSeq" id="WP_183509893.1">
    <property type="nucleotide sequence ID" value="NZ_BAABGK010000017.1"/>
</dbReference>
<dbReference type="GO" id="GO:0003824">
    <property type="term" value="F:catalytic activity"/>
    <property type="evidence" value="ECO:0007669"/>
    <property type="project" value="InterPro"/>
</dbReference>
<dbReference type="InterPro" id="IPR002125">
    <property type="entry name" value="CMP_dCMP_dom"/>
</dbReference>
<dbReference type="AlphaFoldDB" id="A0A839QEE0"/>
<dbReference type="SUPFAM" id="SSF53927">
    <property type="entry name" value="Cytidine deaminase-like"/>
    <property type="match status" value="1"/>
</dbReference>
<proteinExistence type="predicted"/>
<reference evidence="2 3" key="1">
    <citation type="submission" date="2020-08" db="EMBL/GenBank/DDBJ databases">
        <title>Sequencing the genomes of 1000 actinobacteria strains.</title>
        <authorList>
            <person name="Klenk H.-P."/>
        </authorList>
    </citation>
    <scope>NUCLEOTIDE SEQUENCE [LARGE SCALE GENOMIC DNA]</scope>
    <source>
        <strain evidence="2 3">DSM 22826</strain>
    </source>
</reference>
<dbReference type="EMBL" id="JACHVS010000001">
    <property type="protein sequence ID" value="MBB2994519.1"/>
    <property type="molecule type" value="Genomic_DNA"/>
</dbReference>
<evidence type="ECO:0000313" key="2">
    <source>
        <dbReference type="EMBL" id="MBB2994519.1"/>
    </source>
</evidence>
<organism evidence="2 3">
    <name type="scientific">Paeniglutamicibacter cryotolerans</name>
    <dbReference type="NCBI Taxonomy" id="670079"/>
    <lineage>
        <taxon>Bacteria</taxon>
        <taxon>Bacillati</taxon>
        <taxon>Actinomycetota</taxon>
        <taxon>Actinomycetes</taxon>
        <taxon>Micrococcales</taxon>
        <taxon>Micrococcaceae</taxon>
        <taxon>Paeniglutamicibacter</taxon>
    </lineage>
</organism>
<dbReference type="InterPro" id="IPR016193">
    <property type="entry name" value="Cytidine_deaminase-like"/>
</dbReference>
<keyword evidence="3" id="KW-1185">Reference proteome</keyword>
<dbReference type="Proteomes" id="UP000523000">
    <property type="component" value="Unassembled WGS sequence"/>
</dbReference>
<dbReference type="CDD" id="cd01285">
    <property type="entry name" value="nucleoside_deaminase"/>
    <property type="match status" value="1"/>
</dbReference>
<dbReference type="PROSITE" id="PS51747">
    <property type="entry name" value="CYT_DCMP_DEAMINASES_2"/>
    <property type="match status" value="1"/>
</dbReference>
<protein>
    <submittedName>
        <fullName evidence="2">tRNA(Arg) A34 adenosine deaminase TadA</fullName>
    </submittedName>
</protein>
<name>A0A839QEE0_9MICC</name>
<accession>A0A839QEE0</accession>
<evidence type="ECO:0000259" key="1">
    <source>
        <dbReference type="PROSITE" id="PS51747"/>
    </source>
</evidence>